<protein>
    <submittedName>
        <fullName evidence="2">CoA transferase</fullName>
    </submittedName>
</protein>
<dbReference type="Gene3D" id="3.30.1540.10">
    <property type="entry name" value="formyl-coa transferase, domain 3"/>
    <property type="match status" value="1"/>
</dbReference>
<dbReference type="AlphaFoldDB" id="A0A370P1N6"/>
<name>A0A370P1N6_9BURK</name>
<evidence type="ECO:0000256" key="1">
    <source>
        <dbReference type="ARBA" id="ARBA00022679"/>
    </source>
</evidence>
<dbReference type="Gene3D" id="3.40.50.10540">
    <property type="entry name" value="Crotonobetainyl-coa:carnitine coa-transferase, domain 1"/>
    <property type="match status" value="1"/>
</dbReference>
<evidence type="ECO:0000313" key="3">
    <source>
        <dbReference type="Proteomes" id="UP000255165"/>
    </source>
</evidence>
<dbReference type="GO" id="GO:0008410">
    <property type="term" value="F:CoA-transferase activity"/>
    <property type="evidence" value="ECO:0007669"/>
    <property type="project" value="TreeGrafter"/>
</dbReference>
<proteinExistence type="predicted"/>
<organism evidence="2 3">
    <name type="scientific">Cupriavidus lacunae</name>
    <dbReference type="NCBI Taxonomy" id="2666307"/>
    <lineage>
        <taxon>Bacteria</taxon>
        <taxon>Pseudomonadati</taxon>
        <taxon>Pseudomonadota</taxon>
        <taxon>Betaproteobacteria</taxon>
        <taxon>Burkholderiales</taxon>
        <taxon>Burkholderiaceae</taxon>
        <taxon>Cupriavidus</taxon>
    </lineage>
</organism>
<accession>A0A370P1N6</accession>
<dbReference type="Proteomes" id="UP000255165">
    <property type="component" value="Unassembled WGS sequence"/>
</dbReference>
<sequence>MEINITAGEDVFGSDRAGQPGPLSGVRVLDLSAYIAGPYGCSLLADQGADVIKVEPPVGDNLRKYPSTLETESRAFLGVNRSKLGVVLDLKNPADLERLLALVRNADVLVHNFRPSVPGRLGIGYEQLSEVNPRLIYCAVTGYGETGPLKDKAGYDQVLQTMTGMCTLQGKHGGPPEILYGSVVDYYASALVAGAVASALYEREKSGTGQYVGVSLLRAALTMQSARMVWAESEPREVGRDMRSGGITGIHPTRDGYLYISANTPHFWRALCEKTGLADLLSTDRYDSVRKRAEHHGEIVPRLHAALQERSALEWEALFGEEVPCAAARSVEDMFDFPQVAAEGMVATFEHPVVGRYRGFTRAVKFGRTPGPEPFAAPALDQHGDRVRAAADRLAPHG</sequence>
<dbReference type="RefSeq" id="WP_115013053.1">
    <property type="nucleotide sequence ID" value="NZ_QKWJ01000002.1"/>
</dbReference>
<reference evidence="2 3" key="1">
    <citation type="submission" date="2018-06" db="EMBL/GenBank/DDBJ databases">
        <authorList>
            <person name="Feng T."/>
            <person name="Jeon C.O."/>
        </authorList>
    </citation>
    <scope>NUCLEOTIDE SEQUENCE [LARGE SCALE GENOMIC DNA]</scope>
    <source>
        <strain evidence="2 3">S23</strain>
    </source>
</reference>
<dbReference type="InterPro" id="IPR003673">
    <property type="entry name" value="CoA-Trfase_fam_III"/>
</dbReference>
<gene>
    <name evidence="2" type="ORF">DN412_02435</name>
</gene>
<dbReference type="Pfam" id="PF02515">
    <property type="entry name" value="CoA_transf_3"/>
    <property type="match status" value="1"/>
</dbReference>
<dbReference type="InterPro" id="IPR044855">
    <property type="entry name" value="CoA-Trfase_III_dom3_sf"/>
</dbReference>
<dbReference type="EMBL" id="QKWJ01000002">
    <property type="protein sequence ID" value="RDK11781.1"/>
    <property type="molecule type" value="Genomic_DNA"/>
</dbReference>
<evidence type="ECO:0000313" key="2">
    <source>
        <dbReference type="EMBL" id="RDK11781.1"/>
    </source>
</evidence>
<dbReference type="InterPro" id="IPR023606">
    <property type="entry name" value="CoA-Trfase_III_dom_1_sf"/>
</dbReference>
<keyword evidence="1 2" id="KW-0808">Transferase</keyword>
<keyword evidence="3" id="KW-1185">Reference proteome</keyword>
<dbReference type="PANTHER" id="PTHR48207">
    <property type="entry name" value="SUCCINATE--HYDROXYMETHYLGLUTARATE COA-TRANSFERASE"/>
    <property type="match status" value="1"/>
</dbReference>
<dbReference type="InterPro" id="IPR050483">
    <property type="entry name" value="CoA-transferase_III_domain"/>
</dbReference>
<dbReference type="SUPFAM" id="SSF89796">
    <property type="entry name" value="CoA-transferase family III (CaiB/BaiF)"/>
    <property type="match status" value="1"/>
</dbReference>
<dbReference type="PANTHER" id="PTHR48207:SF4">
    <property type="entry name" value="BLL6097 PROTEIN"/>
    <property type="match status" value="1"/>
</dbReference>
<comment type="caution">
    <text evidence="2">The sequence shown here is derived from an EMBL/GenBank/DDBJ whole genome shotgun (WGS) entry which is preliminary data.</text>
</comment>